<proteinExistence type="predicted"/>
<sequence>MAIDNPFPNHYGSVMLSPLTFPSGQEPDQLAFPANSTNKDLGPSSYSTVSGDEEQTVEDVASALGLAELKDVPPHRSFVEERLSRPVDDVLLHRESEQKLRLARARDSLNDDLLLQQRKPSKPSRDISQSPHHEQCPASSTSTQHVGLYDEPSRLPTLDLPPEPGPRVAMYQVSWEYRVEVTSFLIEHIGASQSLTPSFLLIIDVDTPEIKGSVITSLARTAHSLHRVRGSDVLLHTGESILVPGLHDPRGMVQCLLERGGIKPASIRPHVSSPSATEQTPTTHDHRLSASLVDEARLFALRNKRKPTMAKFWPERNELVWCGWNLLLNPDGKSKTNKPEMRNKFRSDRHRNWNLEVEI</sequence>
<accession>A0A517L491</accession>
<dbReference type="OrthoDB" id="10576654at2759"/>
<evidence type="ECO:0000256" key="1">
    <source>
        <dbReference type="SAM" id="MobiDB-lite"/>
    </source>
</evidence>
<evidence type="ECO:0000313" key="3">
    <source>
        <dbReference type="Proteomes" id="UP000316270"/>
    </source>
</evidence>
<feature type="region of interest" description="Disordered" evidence="1">
    <location>
        <begin position="267"/>
        <end position="286"/>
    </location>
</feature>
<evidence type="ECO:0000313" key="2">
    <source>
        <dbReference type="EMBL" id="QDS70455.1"/>
    </source>
</evidence>
<name>A0A517L491_9PEZI</name>
<gene>
    <name evidence="2" type="ORF">FKW77_009903</name>
</gene>
<feature type="compositionally biased region" description="Polar residues" evidence="1">
    <location>
        <begin position="272"/>
        <end position="282"/>
    </location>
</feature>
<protein>
    <submittedName>
        <fullName evidence="2">Uncharacterized protein</fullName>
    </submittedName>
</protein>
<dbReference type="EMBL" id="CP042188">
    <property type="protein sequence ID" value="QDS70455.1"/>
    <property type="molecule type" value="Genomic_DNA"/>
</dbReference>
<feature type="region of interest" description="Disordered" evidence="1">
    <location>
        <begin position="20"/>
        <end position="57"/>
    </location>
</feature>
<reference evidence="2 3" key="1">
    <citation type="submission" date="2019-07" db="EMBL/GenBank/DDBJ databases">
        <title>Finished genome of Venturia effusa.</title>
        <authorList>
            <person name="Young C.A."/>
            <person name="Cox M.P."/>
            <person name="Ganley A.R.D."/>
            <person name="David W.J."/>
        </authorList>
    </citation>
    <scope>NUCLEOTIDE SEQUENCE [LARGE SCALE GENOMIC DNA]</scope>
    <source>
        <strain evidence="3">albino</strain>
    </source>
</reference>
<keyword evidence="3" id="KW-1185">Reference proteome</keyword>
<feature type="compositionally biased region" description="Polar residues" evidence="1">
    <location>
        <begin position="34"/>
        <end position="50"/>
    </location>
</feature>
<feature type="region of interest" description="Disordered" evidence="1">
    <location>
        <begin position="111"/>
        <end position="162"/>
    </location>
</feature>
<dbReference type="Proteomes" id="UP000316270">
    <property type="component" value="Chromosome 4"/>
</dbReference>
<dbReference type="AlphaFoldDB" id="A0A517L491"/>
<organism evidence="2 3">
    <name type="scientific">Venturia effusa</name>
    <dbReference type="NCBI Taxonomy" id="50376"/>
    <lineage>
        <taxon>Eukaryota</taxon>
        <taxon>Fungi</taxon>
        <taxon>Dikarya</taxon>
        <taxon>Ascomycota</taxon>
        <taxon>Pezizomycotina</taxon>
        <taxon>Dothideomycetes</taxon>
        <taxon>Pleosporomycetidae</taxon>
        <taxon>Venturiales</taxon>
        <taxon>Venturiaceae</taxon>
        <taxon>Venturia</taxon>
    </lineage>
</organism>